<proteinExistence type="inferred from homology"/>
<evidence type="ECO:0000256" key="5">
    <source>
        <dbReference type="ARBA" id="ARBA00020963"/>
    </source>
</evidence>
<comment type="pathway">
    <text evidence="2 15">Cofactor biosynthesis; adenosylcobalamin biosynthesis; adenosylcobalamin from cob(II)yrinate a,c-diamide: step 2/7.</text>
</comment>
<dbReference type="Gene3D" id="1.20.1200.10">
    <property type="entry name" value="Cobalamin adenosyltransferase-like"/>
    <property type="match status" value="1"/>
</dbReference>
<dbReference type="PANTHER" id="PTHR12213">
    <property type="entry name" value="CORRINOID ADENOSYLTRANSFERASE"/>
    <property type="match status" value="1"/>
</dbReference>
<dbReference type="UniPathway" id="UPA00148">
    <property type="reaction ID" value="UER00233"/>
</dbReference>
<protein>
    <recommendedName>
        <fullName evidence="5 15">Corrinoid adenosyltransferase</fullName>
        <ecNumber evidence="4 15">2.5.1.17</ecNumber>
    </recommendedName>
    <alternativeName>
        <fullName evidence="10 15">Cob(II)alamin adenosyltransferase</fullName>
    </alternativeName>
    <alternativeName>
        <fullName evidence="12 15">Cob(II)yrinic acid a,c-diamide adenosyltransferase</fullName>
    </alternativeName>
    <alternativeName>
        <fullName evidence="11 15">Cobinamide/cobalamin adenosyltransferase</fullName>
    </alternativeName>
</protein>
<keyword evidence="19" id="KW-1185">Reference proteome</keyword>
<evidence type="ECO:0000256" key="14">
    <source>
        <dbReference type="ARBA" id="ARBA00048692"/>
    </source>
</evidence>
<keyword evidence="15" id="KW-0169">Cobalamin biosynthesis</keyword>
<dbReference type="InterPro" id="IPR029499">
    <property type="entry name" value="PduO-typ"/>
</dbReference>
<comment type="caution">
    <text evidence="18">The sequence shown here is derived from an EMBL/GenBank/DDBJ whole genome shotgun (WGS) entry which is preliminary data.</text>
</comment>
<evidence type="ECO:0000313" key="19">
    <source>
        <dbReference type="Proteomes" id="UP000316213"/>
    </source>
</evidence>
<dbReference type="EMBL" id="SJPM01000005">
    <property type="protein sequence ID" value="TWT96356.1"/>
    <property type="molecule type" value="Genomic_DNA"/>
</dbReference>
<evidence type="ECO:0000313" key="18">
    <source>
        <dbReference type="EMBL" id="TWT96356.1"/>
    </source>
</evidence>
<feature type="domain" description="Cobalamin adenosyltransferase-like" evidence="17">
    <location>
        <begin position="3"/>
        <end position="193"/>
    </location>
</feature>
<accession>A0A5C6AA88</accession>
<keyword evidence="8 15" id="KW-0547">Nucleotide-binding</keyword>
<dbReference type="Proteomes" id="UP000316213">
    <property type="component" value="Unassembled WGS sequence"/>
</dbReference>
<evidence type="ECO:0000256" key="4">
    <source>
        <dbReference type="ARBA" id="ARBA00012454"/>
    </source>
</evidence>
<dbReference type="NCBIfam" id="TIGR00636">
    <property type="entry name" value="PduO_Nterm"/>
    <property type="match status" value="1"/>
</dbReference>
<dbReference type="GO" id="GO:0009236">
    <property type="term" value="P:cobalamin biosynthetic process"/>
    <property type="evidence" value="ECO:0007669"/>
    <property type="project" value="UniProtKB-UniRule"/>
</dbReference>
<feature type="region of interest" description="Disordered" evidence="16">
    <location>
        <begin position="54"/>
        <end position="73"/>
    </location>
</feature>
<keyword evidence="7 15" id="KW-0808">Transferase</keyword>
<evidence type="ECO:0000256" key="1">
    <source>
        <dbReference type="ARBA" id="ARBA00004496"/>
    </source>
</evidence>
<dbReference type="RefSeq" id="WP_146578288.1">
    <property type="nucleotide sequence ID" value="NZ_SJPM01000005.1"/>
</dbReference>
<dbReference type="AlphaFoldDB" id="A0A5C6AA88"/>
<comment type="similarity">
    <text evidence="3 15">Belongs to the Cob(I)alamin adenosyltransferase family.</text>
</comment>
<evidence type="ECO:0000256" key="7">
    <source>
        <dbReference type="ARBA" id="ARBA00022679"/>
    </source>
</evidence>
<evidence type="ECO:0000256" key="6">
    <source>
        <dbReference type="ARBA" id="ARBA00022490"/>
    </source>
</evidence>
<evidence type="ECO:0000256" key="13">
    <source>
        <dbReference type="ARBA" id="ARBA00048555"/>
    </source>
</evidence>
<dbReference type="OrthoDB" id="9778896at2"/>
<dbReference type="GO" id="GO:0008817">
    <property type="term" value="F:corrinoid adenosyltransferase activity"/>
    <property type="evidence" value="ECO:0007669"/>
    <property type="project" value="UniProtKB-UniRule"/>
</dbReference>
<dbReference type="InterPro" id="IPR036451">
    <property type="entry name" value="CblAdoTrfase-like_sf"/>
</dbReference>
<gene>
    <name evidence="18" type="primary">yvqK</name>
    <name evidence="18" type="ORF">Pla100_28340</name>
</gene>
<dbReference type="Pfam" id="PF01923">
    <property type="entry name" value="Cob_adeno_trans"/>
    <property type="match status" value="1"/>
</dbReference>
<evidence type="ECO:0000256" key="15">
    <source>
        <dbReference type="RuleBase" id="RU366026"/>
    </source>
</evidence>
<dbReference type="EC" id="2.5.1.17" evidence="4 15"/>
<evidence type="ECO:0000256" key="11">
    <source>
        <dbReference type="ARBA" id="ARBA00033334"/>
    </source>
</evidence>
<dbReference type="PANTHER" id="PTHR12213:SF0">
    <property type="entry name" value="CORRINOID ADENOSYLTRANSFERASE MMAB"/>
    <property type="match status" value="1"/>
</dbReference>
<keyword evidence="9 15" id="KW-0067">ATP-binding</keyword>
<dbReference type="SUPFAM" id="SSF89028">
    <property type="entry name" value="Cobalamin adenosyltransferase-like"/>
    <property type="match status" value="1"/>
</dbReference>
<sequence>MKIYTRTGDSGTTGLFGGPRVAKDDSRIEAYGTVDELNAVLGCVRAAIDDTKVDDTASDDNAGDGQMRNGEKGSLSDLDAKIVRIQHELFSIGAELASPHPDEFNLRVIGKPHIDRLEAWIDESEGRLPPLKQFILPGGSAVASYVHLARAVCRRAERRVITLADAVESETPISDGVIVYLNRLSDWLFVVSRDVNRLLGRPDQPWEKP</sequence>
<dbReference type="GO" id="GO:0005524">
    <property type="term" value="F:ATP binding"/>
    <property type="evidence" value="ECO:0007669"/>
    <property type="project" value="UniProtKB-UniRule"/>
</dbReference>
<evidence type="ECO:0000256" key="9">
    <source>
        <dbReference type="ARBA" id="ARBA00022840"/>
    </source>
</evidence>
<evidence type="ECO:0000256" key="2">
    <source>
        <dbReference type="ARBA" id="ARBA00005121"/>
    </source>
</evidence>
<dbReference type="GO" id="GO:0005737">
    <property type="term" value="C:cytoplasm"/>
    <property type="evidence" value="ECO:0007669"/>
    <property type="project" value="UniProtKB-SubCell"/>
</dbReference>
<name>A0A5C6AA88_9BACT</name>
<dbReference type="InterPro" id="IPR016030">
    <property type="entry name" value="CblAdoTrfase-like"/>
</dbReference>
<dbReference type="FunFam" id="1.20.1200.10:FF:000003">
    <property type="entry name" value="ATP:cob(I)alamin adenosyltransferase"/>
    <property type="match status" value="1"/>
</dbReference>
<evidence type="ECO:0000256" key="3">
    <source>
        <dbReference type="ARBA" id="ARBA00007487"/>
    </source>
</evidence>
<evidence type="ECO:0000259" key="17">
    <source>
        <dbReference type="Pfam" id="PF01923"/>
    </source>
</evidence>
<evidence type="ECO:0000256" key="10">
    <source>
        <dbReference type="ARBA" id="ARBA00031529"/>
    </source>
</evidence>
<organism evidence="18 19">
    <name type="scientific">Neorhodopirellula pilleata</name>
    <dbReference type="NCBI Taxonomy" id="2714738"/>
    <lineage>
        <taxon>Bacteria</taxon>
        <taxon>Pseudomonadati</taxon>
        <taxon>Planctomycetota</taxon>
        <taxon>Planctomycetia</taxon>
        <taxon>Pirellulales</taxon>
        <taxon>Pirellulaceae</taxon>
        <taxon>Neorhodopirellula</taxon>
    </lineage>
</organism>
<comment type="catalytic activity">
    <reaction evidence="14 15">
        <text>2 cob(II)alamin + reduced [electron-transfer flavoprotein] + 2 ATP = 2 adenosylcob(III)alamin + 2 triphosphate + oxidized [electron-transfer flavoprotein] + 3 H(+)</text>
        <dbReference type="Rhea" id="RHEA:28671"/>
        <dbReference type="Rhea" id="RHEA-COMP:10685"/>
        <dbReference type="Rhea" id="RHEA-COMP:10686"/>
        <dbReference type="ChEBI" id="CHEBI:15378"/>
        <dbReference type="ChEBI" id="CHEBI:16304"/>
        <dbReference type="ChEBI" id="CHEBI:18036"/>
        <dbReference type="ChEBI" id="CHEBI:18408"/>
        <dbReference type="ChEBI" id="CHEBI:30616"/>
        <dbReference type="ChEBI" id="CHEBI:57692"/>
        <dbReference type="ChEBI" id="CHEBI:58307"/>
        <dbReference type="EC" id="2.5.1.17"/>
    </reaction>
</comment>
<keyword evidence="6" id="KW-0963">Cytoplasm</keyword>
<comment type="subcellular location">
    <subcellularLocation>
        <location evidence="1">Cytoplasm</location>
    </subcellularLocation>
</comment>
<evidence type="ECO:0000256" key="12">
    <source>
        <dbReference type="ARBA" id="ARBA00033354"/>
    </source>
</evidence>
<evidence type="ECO:0000256" key="8">
    <source>
        <dbReference type="ARBA" id="ARBA00022741"/>
    </source>
</evidence>
<comment type="catalytic activity">
    <reaction evidence="13 15">
        <text>2 cob(II)yrinate a,c diamide + reduced [electron-transfer flavoprotein] + 2 ATP = 2 adenosylcob(III)yrinate a,c-diamide + 2 triphosphate + oxidized [electron-transfer flavoprotein] + 3 H(+)</text>
        <dbReference type="Rhea" id="RHEA:11528"/>
        <dbReference type="Rhea" id="RHEA-COMP:10685"/>
        <dbReference type="Rhea" id="RHEA-COMP:10686"/>
        <dbReference type="ChEBI" id="CHEBI:15378"/>
        <dbReference type="ChEBI" id="CHEBI:18036"/>
        <dbReference type="ChEBI" id="CHEBI:30616"/>
        <dbReference type="ChEBI" id="CHEBI:57692"/>
        <dbReference type="ChEBI" id="CHEBI:58307"/>
        <dbReference type="ChEBI" id="CHEBI:58503"/>
        <dbReference type="ChEBI" id="CHEBI:58537"/>
        <dbReference type="EC" id="2.5.1.17"/>
    </reaction>
</comment>
<reference evidence="18 19" key="1">
    <citation type="submission" date="2019-02" db="EMBL/GenBank/DDBJ databases">
        <title>Deep-cultivation of Planctomycetes and their phenomic and genomic characterization uncovers novel biology.</title>
        <authorList>
            <person name="Wiegand S."/>
            <person name="Jogler M."/>
            <person name="Boedeker C."/>
            <person name="Pinto D."/>
            <person name="Vollmers J."/>
            <person name="Rivas-Marin E."/>
            <person name="Kohn T."/>
            <person name="Peeters S.H."/>
            <person name="Heuer A."/>
            <person name="Rast P."/>
            <person name="Oberbeckmann S."/>
            <person name="Bunk B."/>
            <person name="Jeske O."/>
            <person name="Meyerdierks A."/>
            <person name="Storesund J.E."/>
            <person name="Kallscheuer N."/>
            <person name="Luecker S."/>
            <person name="Lage O.M."/>
            <person name="Pohl T."/>
            <person name="Merkel B.J."/>
            <person name="Hornburger P."/>
            <person name="Mueller R.-W."/>
            <person name="Bruemmer F."/>
            <person name="Labrenz M."/>
            <person name="Spormann A.M."/>
            <person name="Op Den Camp H."/>
            <person name="Overmann J."/>
            <person name="Amann R."/>
            <person name="Jetten M.S.M."/>
            <person name="Mascher T."/>
            <person name="Medema M.H."/>
            <person name="Devos D.P."/>
            <person name="Kaster A.-K."/>
            <person name="Ovreas L."/>
            <person name="Rohde M."/>
            <person name="Galperin M.Y."/>
            <person name="Jogler C."/>
        </authorList>
    </citation>
    <scope>NUCLEOTIDE SEQUENCE [LARGE SCALE GENOMIC DNA]</scope>
    <source>
        <strain evidence="18 19">Pla100</strain>
    </source>
</reference>
<evidence type="ECO:0000256" key="16">
    <source>
        <dbReference type="SAM" id="MobiDB-lite"/>
    </source>
</evidence>